<keyword evidence="2" id="KW-1185">Reference proteome</keyword>
<accession>A0A4R2EP91</accession>
<dbReference type="Gene3D" id="3.30.420.260">
    <property type="match status" value="1"/>
</dbReference>
<dbReference type="Gene3D" id="3.30.420.250">
    <property type="match status" value="1"/>
</dbReference>
<dbReference type="EMBL" id="SLWB01000003">
    <property type="protein sequence ID" value="TCN70581.1"/>
    <property type="molecule type" value="Genomic_DNA"/>
</dbReference>
<dbReference type="InterPro" id="IPR024213">
    <property type="entry name" value="DUF3822"/>
</dbReference>
<protein>
    <submittedName>
        <fullName evidence="1">Uncharacterized protein DUF3822</fullName>
    </submittedName>
</protein>
<sequence length="284" mass="32817">MVKQELLDQKLVLEQTEQYKLSIQVSLNGFSFCCMDDRTKRFVALKDYAIANLSGTFDELCFHIERILKEDELLKRPYKEVRCMLVSQMFTLIPSEFFIKEKSYEYLKALIPFSASEVEVHHARIKNSSIVSVYALPIPITSATREAHPNVSFYNQSIPQITKQLAEKTTSQYQLSVFIHDNLVGFSLMDGGKLKIYTAYTIESTSDLVYYALLLLKEHDIKPADIEVYVSGTIEKQSTRFAELSQYLPNLALDLVPKGFEYSYLFKYRAEHQFANLFKLVECE</sequence>
<proteinExistence type="predicted"/>
<comment type="caution">
    <text evidence="1">The sequence shown here is derived from an EMBL/GenBank/DDBJ whole genome shotgun (WGS) entry which is preliminary data.</text>
</comment>
<dbReference type="Pfam" id="PF12864">
    <property type="entry name" value="DUF3822"/>
    <property type="match status" value="1"/>
</dbReference>
<dbReference type="AlphaFoldDB" id="A0A4R2EP91"/>
<name>A0A4R2EP91_9BACT</name>
<evidence type="ECO:0000313" key="1">
    <source>
        <dbReference type="EMBL" id="TCN70581.1"/>
    </source>
</evidence>
<dbReference type="RefSeq" id="WP_165876983.1">
    <property type="nucleotide sequence ID" value="NZ_SLWB01000003.1"/>
</dbReference>
<dbReference type="Proteomes" id="UP000294830">
    <property type="component" value="Unassembled WGS sequence"/>
</dbReference>
<evidence type="ECO:0000313" key="2">
    <source>
        <dbReference type="Proteomes" id="UP000294830"/>
    </source>
</evidence>
<reference evidence="1 2" key="1">
    <citation type="submission" date="2019-03" db="EMBL/GenBank/DDBJ databases">
        <title>Genomic Encyclopedia of Archaeal and Bacterial Type Strains, Phase II (KMG-II): from individual species to whole genera.</title>
        <authorList>
            <person name="Goeker M."/>
        </authorList>
    </citation>
    <scope>NUCLEOTIDE SEQUENCE [LARGE SCALE GENOMIC DNA]</scope>
    <source>
        <strain evidence="1 2">RL-C</strain>
    </source>
</reference>
<organism evidence="1 2">
    <name type="scientific">Acetobacteroides hydrogenigenes</name>
    <dbReference type="NCBI Taxonomy" id="979970"/>
    <lineage>
        <taxon>Bacteria</taxon>
        <taxon>Pseudomonadati</taxon>
        <taxon>Bacteroidota</taxon>
        <taxon>Bacteroidia</taxon>
        <taxon>Bacteroidales</taxon>
        <taxon>Rikenellaceae</taxon>
        <taxon>Acetobacteroides</taxon>
    </lineage>
</organism>
<gene>
    <name evidence="1" type="ORF">CLV25_103101</name>
</gene>
<dbReference type="CDD" id="cd24013">
    <property type="entry name" value="ASKHA_ATPase_BT3980-like"/>
    <property type="match status" value="1"/>
</dbReference>